<accession>F4PGM2</accession>
<protein>
    <submittedName>
        <fullName evidence="1">Uncharacterized protein</fullName>
    </submittedName>
</protein>
<dbReference type="RefSeq" id="XP_004362707.1">
    <property type="nucleotide sequence ID" value="XM_004362650.1"/>
</dbReference>
<name>F4PGM2_CACFS</name>
<dbReference type="GeneID" id="14876985"/>
<dbReference type="AlphaFoldDB" id="F4PGM2"/>
<reference evidence="2" key="1">
    <citation type="journal article" date="2011" name="Genome Res.">
        <title>Phylogeny-wide analysis of social amoeba genomes highlights ancient origins for complex intercellular communication.</title>
        <authorList>
            <person name="Heidel A.J."/>
            <person name="Lawal H.M."/>
            <person name="Felder M."/>
            <person name="Schilde C."/>
            <person name="Helps N.R."/>
            <person name="Tunggal B."/>
            <person name="Rivero F."/>
            <person name="John U."/>
            <person name="Schleicher M."/>
            <person name="Eichinger L."/>
            <person name="Platzer M."/>
            <person name="Noegel A.A."/>
            <person name="Schaap P."/>
            <person name="Gloeckner G."/>
        </authorList>
    </citation>
    <scope>NUCLEOTIDE SEQUENCE [LARGE SCALE GENOMIC DNA]</scope>
    <source>
        <strain evidence="2">SH3</strain>
    </source>
</reference>
<evidence type="ECO:0000313" key="1">
    <source>
        <dbReference type="EMBL" id="EGG24856.1"/>
    </source>
</evidence>
<keyword evidence="2" id="KW-1185">Reference proteome</keyword>
<organism evidence="1 2">
    <name type="scientific">Cavenderia fasciculata</name>
    <name type="common">Slime mold</name>
    <name type="synonym">Dictyostelium fasciculatum</name>
    <dbReference type="NCBI Taxonomy" id="261658"/>
    <lineage>
        <taxon>Eukaryota</taxon>
        <taxon>Amoebozoa</taxon>
        <taxon>Evosea</taxon>
        <taxon>Eumycetozoa</taxon>
        <taxon>Dictyostelia</taxon>
        <taxon>Acytosteliales</taxon>
        <taxon>Cavenderiaceae</taxon>
        <taxon>Cavenderia</taxon>
    </lineage>
</organism>
<gene>
    <name evidence="1" type="ORF">DFA_03101</name>
</gene>
<dbReference type="KEGG" id="dfa:DFA_03101"/>
<sequence length="47" mass="5364">MSKLLETYGNKAMNLDGMLATNIQSLGYFRDLYFEALQNKTKQTKSS</sequence>
<proteinExistence type="predicted"/>
<dbReference type="EMBL" id="GL883006">
    <property type="protein sequence ID" value="EGG24856.1"/>
    <property type="molecule type" value="Genomic_DNA"/>
</dbReference>
<evidence type="ECO:0000313" key="2">
    <source>
        <dbReference type="Proteomes" id="UP000007797"/>
    </source>
</evidence>
<dbReference type="Proteomes" id="UP000007797">
    <property type="component" value="Unassembled WGS sequence"/>
</dbReference>